<organism evidence="1 2">
    <name type="scientific">Dreissena polymorpha</name>
    <name type="common">Zebra mussel</name>
    <name type="synonym">Mytilus polymorpha</name>
    <dbReference type="NCBI Taxonomy" id="45954"/>
    <lineage>
        <taxon>Eukaryota</taxon>
        <taxon>Metazoa</taxon>
        <taxon>Spiralia</taxon>
        <taxon>Lophotrochozoa</taxon>
        <taxon>Mollusca</taxon>
        <taxon>Bivalvia</taxon>
        <taxon>Autobranchia</taxon>
        <taxon>Heteroconchia</taxon>
        <taxon>Euheterodonta</taxon>
        <taxon>Imparidentia</taxon>
        <taxon>Neoheterodontei</taxon>
        <taxon>Myida</taxon>
        <taxon>Dreissenoidea</taxon>
        <taxon>Dreissenidae</taxon>
        <taxon>Dreissena</taxon>
    </lineage>
</organism>
<dbReference type="EMBL" id="JAIWYP010000011">
    <property type="protein sequence ID" value="KAH3741001.1"/>
    <property type="molecule type" value="Genomic_DNA"/>
</dbReference>
<sequence length="211" mass="23761">MNQFESSVNTYQKALGDRIDQLETRLEKKLSDRVAQLIDRRLTTELNRLRKDVDDRVGDFRIEVTKDLEDMGKTFETLQESMVSKERSGTSGNSCNLVIRDMPEHSGENVRTKINNMFRDQLKLSGVQVHSAIRKTSSNSRPGVIIATLETIEDKEKVLKAKSLLRNSSLSNVYIHPDQSHAERMWNSNLRAVVDAVNGGDGCIASVAVEL</sequence>
<dbReference type="Gene3D" id="3.30.70.1820">
    <property type="entry name" value="L1 transposable element, RRM domain"/>
    <property type="match status" value="1"/>
</dbReference>
<proteinExistence type="predicted"/>
<reference evidence="1" key="2">
    <citation type="submission" date="2020-11" db="EMBL/GenBank/DDBJ databases">
        <authorList>
            <person name="McCartney M.A."/>
            <person name="Auch B."/>
            <person name="Kono T."/>
            <person name="Mallez S."/>
            <person name="Becker A."/>
            <person name="Gohl D.M."/>
            <person name="Silverstein K.A.T."/>
            <person name="Koren S."/>
            <person name="Bechman K.B."/>
            <person name="Herman A."/>
            <person name="Abrahante J.E."/>
            <person name="Garbe J."/>
        </authorList>
    </citation>
    <scope>NUCLEOTIDE SEQUENCE</scope>
    <source>
        <strain evidence="1">Duluth1</strain>
        <tissue evidence="1">Whole animal</tissue>
    </source>
</reference>
<protein>
    <submittedName>
        <fullName evidence="1">Uncharacterized protein</fullName>
    </submittedName>
</protein>
<dbReference type="AlphaFoldDB" id="A0A9D4D883"/>
<name>A0A9D4D883_DREPO</name>
<accession>A0A9D4D883</accession>
<comment type="caution">
    <text evidence="1">The sequence shown here is derived from an EMBL/GenBank/DDBJ whole genome shotgun (WGS) entry which is preliminary data.</text>
</comment>
<keyword evidence="2" id="KW-1185">Reference proteome</keyword>
<dbReference type="Proteomes" id="UP000828390">
    <property type="component" value="Unassembled WGS sequence"/>
</dbReference>
<evidence type="ECO:0000313" key="2">
    <source>
        <dbReference type="Proteomes" id="UP000828390"/>
    </source>
</evidence>
<evidence type="ECO:0000313" key="1">
    <source>
        <dbReference type="EMBL" id="KAH3741001.1"/>
    </source>
</evidence>
<gene>
    <name evidence="1" type="ORF">DPMN_047719</name>
</gene>
<reference evidence="1" key="1">
    <citation type="journal article" date="2019" name="bioRxiv">
        <title>The Genome of the Zebra Mussel, Dreissena polymorpha: A Resource for Invasive Species Research.</title>
        <authorList>
            <person name="McCartney M.A."/>
            <person name="Auch B."/>
            <person name="Kono T."/>
            <person name="Mallez S."/>
            <person name="Zhang Y."/>
            <person name="Obille A."/>
            <person name="Becker A."/>
            <person name="Abrahante J.E."/>
            <person name="Garbe J."/>
            <person name="Badalamenti J.P."/>
            <person name="Herman A."/>
            <person name="Mangelson H."/>
            <person name="Liachko I."/>
            <person name="Sullivan S."/>
            <person name="Sone E.D."/>
            <person name="Koren S."/>
            <person name="Silverstein K.A.T."/>
            <person name="Beckman K.B."/>
            <person name="Gohl D.M."/>
        </authorList>
    </citation>
    <scope>NUCLEOTIDE SEQUENCE</scope>
    <source>
        <strain evidence="1">Duluth1</strain>
        <tissue evidence="1">Whole animal</tissue>
    </source>
</reference>